<dbReference type="InterPro" id="IPR000014">
    <property type="entry name" value="PAS"/>
</dbReference>
<accession>A0A975SWG6</accession>
<dbReference type="EMBL" id="CP077062">
    <property type="protein sequence ID" value="QWZ07062.1"/>
    <property type="molecule type" value="Genomic_DNA"/>
</dbReference>
<feature type="domain" description="PAS" evidence="1">
    <location>
        <begin position="20"/>
        <end position="67"/>
    </location>
</feature>
<name>A0A975SWG6_9ACTN</name>
<dbReference type="Proteomes" id="UP000683575">
    <property type="component" value="Chromosome"/>
</dbReference>
<dbReference type="SMART" id="SM00091">
    <property type="entry name" value="PAS"/>
    <property type="match status" value="1"/>
</dbReference>
<dbReference type="RefSeq" id="WP_216938573.1">
    <property type="nucleotide sequence ID" value="NZ_CP077062.1"/>
</dbReference>
<dbReference type="PROSITE" id="PS50112">
    <property type="entry name" value="PAS"/>
    <property type="match status" value="1"/>
</dbReference>
<gene>
    <name evidence="2" type="ORF">KRR39_16345</name>
</gene>
<reference evidence="2" key="1">
    <citation type="submission" date="2021-06" db="EMBL/GenBank/DDBJ databases">
        <title>Complete genome sequence of Nocardioides sp. G188.</title>
        <authorList>
            <person name="Im W.-T."/>
        </authorList>
    </citation>
    <scope>NUCLEOTIDE SEQUENCE</scope>
    <source>
        <strain evidence="2">G188</strain>
    </source>
</reference>
<dbReference type="Pfam" id="PF13426">
    <property type="entry name" value="PAS_9"/>
    <property type="match status" value="1"/>
</dbReference>
<dbReference type="KEGG" id="nps:KRR39_16345"/>
<evidence type="ECO:0000259" key="1">
    <source>
        <dbReference type="PROSITE" id="PS50112"/>
    </source>
</evidence>
<sequence>MSWETATEAFYAALLDDDPEQLYERAPCGYLTTTPDGTVVKANATFSTLTGYDREELIGRRTFSELLTAGGRIYHETHFAPLLRMHGQVAEVAFEVVRADGGRIPVLVNAVLETEPDGTPG</sequence>
<organism evidence="2 3">
    <name type="scientific">Nocardioides panacis</name>
    <dbReference type="NCBI Taxonomy" id="2849501"/>
    <lineage>
        <taxon>Bacteria</taxon>
        <taxon>Bacillati</taxon>
        <taxon>Actinomycetota</taxon>
        <taxon>Actinomycetes</taxon>
        <taxon>Propionibacteriales</taxon>
        <taxon>Nocardioidaceae</taxon>
        <taxon>Nocardioides</taxon>
    </lineage>
</organism>
<protein>
    <submittedName>
        <fullName evidence="2">PAS domain-containing protein</fullName>
    </submittedName>
</protein>
<evidence type="ECO:0000313" key="3">
    <source>
        <dbReference type="Proteomes" id="UP000683575"/>
    </source>
</evidence>
<evidence type="ECO:0000313" key="2">
    <source>
        <dbReference type="EMBL" id="QWZ07062.1"/>
    </source>
</evidence>
<keyword evidence="3" id="KW-1185">Reference proteome</keyword>
<proteinExistence type="predicted"/>
<dbReference type="NCBIfam" id="TIGR00229">
    <property type="entry name" value="sensory_box"/>
    <property type="match status" value="1"/>
</dbReference>
<dbReference type="CDD" id="cd00130">
    <property type="entry name" value="PAS"/>
    <property type="match status" value="1"/>
</dbReference>
<dbReference type="AlphaFoldDB" id="A0A975SWG6"/>